<organism evidence="1 2">
    <name type="scientific">candidate division WWE3 bacterium RBG_16_37_10</name>
    <dbReference type="NCBI Taxonomy" id="1802610"/>
    <lineage>
        <taxon>Bacteria</taxon>
        <taxon>Katanobacteria</taxon>
    </lineage>
</organism>
<gene>
    <name evidence="1" type="ORF">A2W32_04690</name>
</gene>
<dbReference type="EMBL" id="MEUT01000075">
    <property type="protein sequence ID" value="OGC48131.1"/>
    <property type="molecule type" value="Genomic_DNA"/>
</dbReference>
<dbReference type="AlphaFoldDB" id="A0A1F4UT45"/>
<protein>
    <submittedName>
        <fullName evidence="1">Uncharacterized protein</fullName>
    </submittedName>
</protein>
<proteinExistence type="predicted"/>
<dbReference type="Proteomes" id="UP000177371">
    <property type="component" value="Unassembled WGS sequence"/>
</dbReference>
<accession>A0A1F4UT45</accession>
<reference evidence="1 2" key="1">
    <citation type="journal article" date="2016" name="Nat. Commun.">
        <title>Thousands of microbial genomes shed light on interconnected biogeochemical processes in an aquifer system.</title>
        <authorList>
            <person name="Anantharaman K."/>
            <person name="Brown C.T."/>
            <person name="Hug L.A."/>
            <person name="Sharon I."/>
            <person name="Castelle C.J."/>
            <person name="Probst A.J."/>
            <person name="Thomas B.C."/>
            <person name="Singh A."/>
            <person name="Wilkins M.J."/>
            <person name="Karaoz U."/>
            <person name="Brodie E.L."/>
            <person name="Williams K.H."/>
            <person name="Hubbard S.S."/>
            <person name="Banfield J.F."/>
        </authorList>
    </citation>
    <scope>NUCLEOTIDE SEQUENCE [LARGE SCALE GENOMIC DNA]</scope>
</reference>
<sequence length="87" mass="9971">MEKASPRCQHHVDPKEIVEVVITDYSEPEAIKSIYSPTLFPHLKIKTNAVTRDIEVVVISTENEDKQLLHKLLMETRTAREGVLKEC</sequence>
<comment type="caution">
    <text evidence="1">The sequence shown here is derived from an EMBL/GenBank/DDBJ whole genome shotgun (WGS) entry which is preliminary data.</text>
</comment>
<name>A0A1F4UT45_UNCKA</name>
<evidence type="ECO:0000313" key="2">
    <source>
        <dbReference type="Proteomes" id="UP000177371"/>
    </source>
</evidence>
<evidence type="ECO:0000313" key="1">
    <source>
        <dbReference type="EMBL" id="OGC48131.1"/>
    </source>
</evidence>